<feature type="region of interest" description="Disordered" evidence="1">
    <location>
        <begin position="149"/>
        <end position="240"/>
    </location>
</feature>
<feature type="region of interest" description="Disordered" evidence="1">
    <location>
        <begin position="282"/>
        <end position="346"/>
    </location>
</feature>
<name>A0A7W5FA42_9ACTN</name>
<dbReference type="Proteomes" id="UP000577707">
    <property type="component" value="Unassembled WGS sequence"/>
</dbReference>
<feature type="domain" description="SCP" evidence="4">
    <location>
        <begin position="40"/>
        <end position="143"/>
    </location>
</feature>
<dbReference type="InterPro" id="IPR014044">
    <property type="entry name" value="CAP_dom"/>
</dbReference>
<feature type="chain" id="PRO_5031105564" description="SCP domain-containing protein" evidence="3">
    <location>
        <begin position="32"/>
        <end position="346"/>
    </location>
</feature>
<feature type="compositionally biased region" description="Low complexity" evidence="1">
    <location>
        <begin position="160"/>
        <end position="177"/>
    </location>
</feature>
<organism evidence="5 6">
    <name type="scientific">Nocardioides albus</name>
    <dbReference type="NCBI Taxonomy" id="1841"/>
    <lineage>
        <taxon>Bacteria</taxon>
        <taxon>Bacillati</taxon>
        <taxon>Actinomycetota</taxon>
        <taxon>Actinomycetes</taxon>
        <taxon>Propionibacteriales</taxon>
        <taxon>Nocardioidaceae</taxon>
        <taxon>Nocardioides</taxon>
    </lineage>
</organism>
<keyword evidence="6" id="KW-1185">Reference proteome</keyword>
<feature type="compositionally biased region" description="Pro residues" evidence="1">
    <location>
        <begin position="315"/>
        <end position="334"/>
    </location>
</feature>
<dbReference type="Pfam" id="PF00188">
    <property type="entry name" value="CAP"/>
    <property type="match status" value="1"/>
</dbReference>
<reference evidence="5 6" key="1">
    <citation type="submission" date="2020-08" db="EMBL/GenBank/DDBJ databases">
        <title>Genomic Encyclopedia of Type Strains, Phase III (KMG-III): the genomes of soil and plant-associated and newly described type strains.</title>
        <authorList>
            <person name="Whitman W."/>
        </authorList>
    </citation>
    <scope>NUCLEOTIDE SEQUENCE [LARGE SCALE GENOMIC DNA]</scope>
    <source>
        <strain evidence="5 6">CECT 3302</strain>
    </source>
</reference>
<keyword evidence="2" id="KW-1133">Transmembrane helix</keyword>
<comment type="caution">
    <text evidence="5">The sequence shown here is derived from an EMBL/GenBank/DDBJ whole genome shotgun (WGS) entry which is preliminary data.</text>
</comment>
<protein>
    <recommendedName>
        <fullName evidence="4">SCP domain-containing protein</fullName>
    </recommendedName>
</protein>
<dbReference type="PANTHER" id="PTHR31157">
    <property type="entry name" value="SCP DOMAIN-CONTAINING PROTEIN"/>
    <property type="match status" value="1"/>
</dbReference>
<dbReference type="InterPro" id="IPR035940">
    <property type="entry name" value="CAP_sf"/>
</dbReference>
<dbReference type="SUPFAM" id="SSF55797">
    <property type="entry name" value="PR-1-like"/>
    <property type="match status" value="1"/>
</dbReference>
<keyword evidence="2" id="KW-0812">Transmembrane</keyword>
<accession>A0A7W5FA42</accession>
<keyword evidence="2" id="KW-0472">Membrane</keyword>
<feature type="transmembrane region" description="Helical" evidence="2">
    <location>
        <begin position="249"/>
        <end position="276"/>
    </location>
</feature>
<dbReference type="Gene3D" id="3.40.33.10">
    <property type="entry name" value="CAP"/>
    <property type="match status" value="1"/>
</dbReference>
<dbReference type="RefSeq" id="WP_183548010.1">
    <property type="nucleotide sequence ID" value="NZ_BMQT01000005.1"/>
</dbReference>
<dbReference type="PANTHER" id="PTHR31157:SF1">
    <property type="entry name" value="SCP DOMAIN-CONTAINING PROTEIN"/>
    <property type="match status" value="1"/>
</dbReference>
<evidence type="ECO:0000259" key="4">
    <source>
        <dbReference type="Pfam" id="PF00188"/>
    </source>
</evidence>
<sequence>MFPHLHRPVSYVLALLLAAAALLVSAGPASAGEGGTIKRLANSARADAGLDPLTRDSALDGLARKWAYKIAADRALSHNPDLAEQVPEGWQGVGENVAMGYRTGAEMHRGWMNSDGHRANILGDYTHIGISFVEVDNTTWGVQVFAKYPPGVRPTEKPKATGAPAPTAPAETKAPTPRQTAKPKKSVTASPSPSRTPSASVSASPSTSPSASASESESSSAPPVGDSETAGPVTFTDASDGPTPASSGLFGIGFVEIAVGLLALSGLGLLISLLLARRRRREPPRPDMQGPRHARPVGPYPGGGPVYRGQVHPAGPGPGHPNPGYPNPGRPNPGGPKQYPGDRRPW</sequence>
<evidence type="ECO:0000313" key="6">
    <source>
        <dbReference type="Proteomes" id="UP000577707"/>
    </source>
</evidence>
<dbReference type="EMBL" id="JACHXG010000007">
    <property type="protein sequence ID" value="MBB3090746.1"/>
    <property type="molecule type" value="Genomic_DNA"/>
</dbReference>
<dbReference type="AlphaFoldDB" id="A0A7W5FA42"/>
<proteinExistence type="predicted"/>
<evidence type="ECO:0000256" key="3">
    <source>
        <dbReference type="SAM" id="SignalP"/>
    </source>
</evidence>
<evidence type="ECO:0000313" key="5">
    <source>
        <dbReference type="EMBL" id="MBB3090746.1"/>
    </source>
</evidence>
<evidence type="ECO:0000256" key="1">
    <source>
        <dbReference type="SAM" id="MobiDB-lite"/>
    </source>
</evidence>
<gene>
    <name evidence="5" type="ORF">FHS12_003704</name>
</gene>
<dbReference type="CDD" id="cd05379">
    <property type="entry name" value="CAP_bacterial"/>
    <property type="match status" value="1"/>
</dbReference>
<feature type="signal peptide" evidence="3">
    <location>
        <begin position="1"/>
        <end position="31"/>
    </location>
</feature>
<evidence type="ECO:0000256" key="2">
    <source>
        <dbReference type="SAM" id="Phobius"/>
    </source>
</evidence>
<feature type="compositionally biased region" description="Low complexity" evidence="1">
    <location>
        <begin position="186"/>
        <end position="224"/>
    </location>
</feature>
<keyword evidence="3" id="KW-0732">Signal</keyword>